<dbReference type="AlphaFoldDB" id="A0A0C4DKC4"/>
<dbReference type="eggNOG" id="KOG2084">
    <property type="taxonomic scope" value="Eukaryota"/>
</dbReference>
<reference evidence="4" key="5">
    <citation type="submission" date="2015-06" db="UniProtKB">
        <authorList>
            <consortium name="EnsemblFungi"/>
        </authorList>
    </citation>
    <scope>IDENTIFICATION</scope>
    <source>
        <strain evidence="4">ATCC 64411</strain>
    </source>
</reference>
<feature type="chain" id="PRO_5009385091" evidence="2">
    <location>
        <begin position="24"/>
        <end position="156"/>
    </location>
</feature>
<keyword evidence="2" id="KW-0732">Signal</keyword>
<name>A0A0C4DKC4_MAGP6</name>
<gene>
    <name evidence="3" type="ORF">MAPG_00192</name>
</gene>
<dbReference type="EMBL" id="ADBL01000040">
    <property type="status" value="NOT_ANNOTATED_CDS"/>
    <property type="molecule type" value="Genomic_DNA"/>
</dbReference>
<reference evidence="3" key="1">
    <citation type="submission" date="2010-05" db="EMBL/GenBank/DDBJ databases">
        <title>The Genome Sequence of Magnaporthe poae strain ATCC 64411.</title>
        <authorList>
            <consortium name="The Broad Institute Genome Sequencing Platform"/>
            <consortium name="Broad Institute Genome Sequencing Center for Infectious Disease"/>
            <person name="Ma L.-J."/>
            <person name="Dead R."/>
            <person name="Young S."/>
            <person name="Zeng Q."/>
            <person name="Koehrsen M."/>
            <person name="Alvarado L."/>
            <person name="Berlin A."/>
            <person name="Chapman S.B."/>
            <person name="Chen Z."/>
            <person name="Freedman E."/>
            <person name="Gellesch M."/>
            <person name="Goldberg J."/>
            <person name="Griggs A."/>
            <person name="Gujja S."/>
            <person name="Heilman E.R."/>
            <person name="Heiman D."/>
            <person name="Hepburn T."/>
            <person name="Howarth C."/>
            <person name="Jen D."/>
            <person name="Larson L."/>
            <person name="Mehta T."/>
            <person name="Neiman D."/>
            <person name="Pearson M."/>
            <person name="Roberts A."/>
            <person name="Saif S."/>
            <person name="Shea T."/>
            <person name="Shenoy N."/>
            <person name="Sisk P."/>
            <person name="Stolte C."/>
            <person name="Sykes S."/>
            <person name="Walk T."/>
            <person name="White J."/>
            <person name="Yandava C."/>
            <person name="Haas B."/>
            <person name="Nusbaum C."/>
            <person name="Birren B."/>
        </authorList>
    </citation>
    <scope>NUCLEOTIDE SEQUENCE</scope>
    <source>
        <strain evidence="3">ATCC 64411</strain>
    </source>
</reference>
<evidence type="ECO:0000256" key="1">
    <source>
        <dbReference type="SAM" id="MobiDB-lite"/>
    </source>
</evidence>
<protein>
    <submittedName>
        <fullName evidence="3 4">Uncharacterized protein</fullName>
    </submittedName>
</protein>
<sequence length="156" mass="16939">MAPVTFLHVFLLAITAQLSPVAGGSSHADAGIAQEGVQVPMMPKYMENLTETAMFHPKGWYTPNICEGKWCLYSSREIGNGRGLAVITSRDSFQNIRKLQVFMNRIQSTPGPGTPGAPFEEREVASSSKSDNDAAAGPPSSTRRTGRRRTTSSRPR</sequence>
<reference evidence="3" key="3">
    <citation type="submission" date="2011-03" db="EMBL/GenBank/DDBJ databases">
        <title>Annotation of Magnaporthe poae ATCC 64411.</title>
        <authorList>
            <person name="Ma L.-J."/>
            <person name="Dead R."/>
            <person name="Young S.K."/>
            <person name="Zeng Q."/>
            <person name="Gargeya S."/>
            <person name="Fitzgerald M."/>
            <person name="Haas B."/>
            <person name="Abouelleil A."/>
            <person name="Alvarado L."/>
            <person name="Arachchi H.M."/>
            <person name="Berlin A."/>
            <person name="Brown A."/>
            <person name="Chapman S.B."/>
            <person name="Chen Z."/>
            <person name="Dunbar C."/>
            <person name="Freedman E."/>
            <person name="Gearin G."/>
            <person name="Gellesch M."/>
            <person name="Goldberg J."/>
            <person name="Griggs A."/>
            <person name="Gujja S."/>
            <person name="Heiman D."/>
            <person name="Howarth C."/>
            <person name="Larson L."/>
            <person name="Lui A."/>
            <person name="MacDonald P.J.P."/>
            <person name="Mehta T."/>
            <person name="Montmayeur A."/>
            <person name="Murphy C."/>
            <person name="Neiman D."/>
            <person name="Pearson M."/>
            <person name="Priest M."/>
            <person name="Roberts A."/>
            <person name="Saif S."/>
            <person name="Shea T."/>
            <person name="Shenoy N."/>
            <person name="Sisk P."/>
            <person name="Stolte C."/>
            <person name="Sykes S."/>
            <person name="Yandava C."/>
            <person name="Wortman J."/>
            <person name="Nusbaum C."/>
            <person name="Birren B."/>
        </authorList>
    </citation>
    <scope>NUCLEOTIDE SEQUENCE</scope>
    <source>
        <strain evidence="3">ATCC 64411</strain>
    </source>
</reference>
<dbReference type="VEuPathDB" id="FungiDB:MAPG_00192"/>
<feature type="compositionally biased region" description="Basic residues" evidence="1">
    <location>
        <begin position="144"/>
        <end position="156"/>
    </location>
</feature>
<dbReference type="Proteomes" id="UP000011715">
    <property type="component" value="Unassembled WGS sequence"/>
</dbReference>
<proteinExistence type="predicted"/>
<dbReference type="STRING" id="644358.A0A0C4DKC4"/>
<evidence type="ECO:0000313" key="5">
    <source>
        <dbReference type="Proteomes" id="UP000011715"/>
    </source>
</evidence>
<reference evidence="5" key="2">
    <citation type="submission" date="2010-05" db="EMBL/GenBank/DDBJ databases">
        <title>The genome sequence of Magnaporthe poae strain ATCC 64411.</title>
        <authorList>
            <person name="Ma L.-J."/>
            <person name="Dead R."/>
            <person name="Young S."/>
            <person name="Zeng Q."/>
            <person name="Koehrsen M."/>
            <person name="Alvarado L."/>
            <person name="Berlin A."/>
            <person name="Chapman S.B."/>
            <person name="Chen Z."/>
            <person name="Freedman E."/>
            <person name="Gellesch M."/>
            <person name="Goldberg J."/>
            <person name="Griggs A."/>
            <person name="Gujja S."/>
            <person name="Heilman E.R."/>
            <person name="Heiman D."/>
            <person name="Hepburn T."/>
            <person name="Howarth C."/>
            <person name="Jen D."/>
            <person name="Larson L."/>
            <person name="Mehta T."/>
            <person name="Neiman D."/>
            <person name="Pearson M."/>
            <person name="Roberts A."/>
            <person name="Saif S."/>
            <person name="Shea T."/>
            <person name="Shenoy N."/>
            <person name="Sisk P."/>
            <person name="Stolte C."/>
            <person name="Sykes S."/>
            <person name="Walk T."/>
            <person name="White J."/>
            <person name="Yandava C."/>
            <person name="Haas B."/>
            <person name="Nusbaum C."/>
            <person name="Birren B."/>
        </authorList>
    </citation>
    <scope>NUCLEOTIDE SEQUENCE [LARGE SCALE GENOMIC DNA]</scope>
    <source>
        <strain evidence="5">ATCC 64411 / 73-15</strain>
    </source>
</reference>
<evidence type="ECO:0000256" key="2">
    <source>
        <dbReference type="SAM" id="SignalP"/>
    </source>
</evidence>
<dbReference type="OrthoDB" id="1028014at2759"/>
<reference evidence="4" key="4">
    <citation type="journal article" date="2015" name="G3 (Bethesda)">
        <title>Genome sequences of three phytopathogenic species of the Magnaporthaceae family of fungi.</title>
        <authorList>
            <person name="Okagaki L.H."/>
            <person name="Nunes C.C."/>
            <person name="Sailsbery J."/>
            <person name="Clay B."/>
            <person name="Brown D."/>
            <person name="John T."/>
            <person name="Oh Y."/>
            <person name="Young N."/>
            <person name="Fitzgerald M."/>
            <person name="Haas B.J."/>
            <person name="Zeng Q."/>
            <person name="Young S."/>
            <person name="Adiconis X."/>
            <person name="Fan L."/>
            <person name="Levin J.Z."/>
            <person name="Mitchell T.K."/>
            <person name="Okubara P.A."/>
            <person name="Farman M.L."/>
            <person name="Kohn L.M."/>
            <person name="Birren B."/>
            <person name="Ma L.-J."/>
            <person name="Dean R.A."/>
        </authorList>
    </citation>
    <scope>NUCLEOTIDE SEQUENCE</scope>
    <source>
        <strain evidence="4">ATCC 64411 / 73-15</strain>
    </source>
</reference>
<feature type="compositionally biased region" description="Low complexity" evidence="1">
    <location>
        <begin position="125"/>
        <end position="143"/>
    </location>
</feature>
<keyword evidence="5" id="KW-1185">Reference proteome</keyword>
<dbReference type="EMBL" id="GL876966">
    <property type="protein sequence ID" value="KLU81097.1"/>
    <property type="molecule type" value="Genomic_DNA"/>
</dbReference>
<evidence type="ECO:0000313" key="4">
    <source>
        <dbReference type="EnsemblFungi" id="MAPG_00192T0"/>
    </source>
</evidence>
<organism evidence="4 5">
    <name type="scientific">Magnaporthiopsis poae (strain ATCC 64411 / 73-15)</name>
    <name type="common">Kentucky bluegrass fungus</name>
    <name type="synonym">Magnaporthe poae</name>
    <dbReference type="NCBI Taxonomy" id="644358"/>
    <lineage>
        <taxon>Eukaryota</taxon>
        <taxon>Fungi</taxon>
        <taxon>Dikarya</taxon>
        <taxon>Ascomycota</taxon>
        <taxon>Pezizomycotina</taxon>
        <taxon>Sordariomycetes</taxon>
        <taxon>Sordariomycetidae</taxon>
        <taxon>Magnaporthales</taxon>
        <taxon>Magnaporthaceae</taxon>
        <taxon>Magnaporthiopsis</taxon>
    </lineage>
</organism>
<accession>A0A0C4DKC4</accession>
<evidence type="ECO:0000313" key="3">
    <source>
        <dbReference type="EMBL" id="KLU81097.1"/>
    </source>
</evidence>
<dbReference type="EnsemblFungi" id="MAPG_00192T0">
    <property type="protein sequence ID" value="MAPG_00192T0"/>
    <property type="gene ID" value="MAPG_00192"/>
</dbReference>
<feature type="signal peptide" evidence="2">
    <location>
        <begin position="1"/>
        <end position="23"/>
    </location>
</feature>
<feature type="region of interest" description="Disordered" evidence="1">
    <location>
        <begin position="104"/>
        <end position="156"/>
    </location>
</feature>